<feature type="domain" description="ABC transporter" evidence="10">
    <location>
        <begin position="25"/>
        <end position="265"/>
    </location>
</feature>
<dbReference type="InterPro" id="IPR003439">
    <property type="entry name" value="ABC_transporter-like_ATP-bd"/>
</dbReference>
<gene>
    <name evidence="11" type="ordered locus">Mbar_A3550</name>
</gene>
<keyword evidence="6 11" id="KW-0067">ATP-binding</keyword>
<dbReference type="NCBIfam" id="NF010167">
    <property type="entry name" value="PRK13648.1"/>
    <property type="match status" value="2"/>
</dbReference>
<dbReference type="SUPFAM" id="SSF52540">
    <property type="entry name" value="P-loop containing nucleoside triphosphate hydrolases"/>
    <property type="match status" value="2"/>
</dbReference>
<dbReference type="FunFam" id="3.40.50.300:FF:000224">
    <property type="entry name" value="Energy-coupling factor transporter ATP-binding protein EcfA"/>
    <property type="match status" value="2"/>
</dbReference>
<dbReference type="GO" id="GO:0043190">
    <property type="term" value="C:ATP-binding cassette (ABC) transporter complex"/>
    <property type="evidence" value="ECO:0007669"/>
    <property type="project" value="TreeGrafter"/>
</dbReference>
<comment type="subcellular location">
    <subcellularLocation>
        <location evidence="1">Cell membrane</location>
        <topology evidence="1">Peripheral membrane protein</topology>
    </subcellularLocation>
</comment>
<keyword evidence="3" id="KW-0813">Transport</keyword>
<evidence type="ECO:0000256" key="2">
    <source>
        <dbReference type="ARBA" id="ARBA00005417"/>
    </source>
</evidence>
<dbReference type="eggNOG" id="arCOG00188">
    <property type="taxonomic scope" value="Archaea"/>
</dbReference>
<dbReference type="InterPro" id="IPR027417">
    <property type="entry name" value="P-loop_NTPase"/>
</dbReference>
<keyword evidence="5" id="KW-0547">Nucleotide-binding</keyword>
<feature type="domain" description="ABC transporter" evidence="10">
    <location>
        <begin position="332"/>
        <end position="565"/>
    </location>
</feature>
<dbReference type="STRING" id="269797.Mbar_A3550"/>
<evidence type="ECO:0000256" key="3">
    <source>
        <dbReference type="ARBA" id="ARBA00022448"/>
    </source>
</evidence>
<dbReference type="AlphaFoldDB" id="Q465M3"/>
<keyword evidence="8" id="KW-0472">Membrane</keyword>
<evidence type="ECO:0000256" key="8">
    <source>
        <dbReference type="ARBA" id="ARBA00023136"/>
    </source>
</evidence>
<evidence type="ECO:0000313" key="11">
    <source>
        <dbReference type="EMBL" id="AAZ72419.1"/>
    </source>
</evidence>
<evidence type="ECO:0000256" key="6">
    <source>
        <dbReference type="ARBA" id="ARBA00022840"/>
    </source>
</evidence>
<dbReference type="HOGENOM" id="CLU_000604_86_7_2"/>
<dbReference type="GO" id="GO:0016887">
    <property type="term" value="F:ATP hydrolysis activity"/>
    <property type="evidence" value="ECO:0007669"/>
    <property type="project" value="InterPro"/>
</dbReference>
<dbReference type="KEGG" id="mba:Mbar_A3550"/>
<dbReference type="GO" id="GO:0042626">
    <property type="term" value="F:ATPase-coupled transmembrane transporter activity"/>
    <property type="evidence" value="ECO:0007669"/>
    <property type="project" value="TreeGrafter"/>
</dbReference>
<dbReference type="EMBL" id="CP000099">
    <property type="protein sequence ID" value="AAZ72419.1"/>
    <property type="molecule type" value="Genomic_DNA"/>
</dbReference>
<evidence type="ECO:0000256" key="1">
    <source>
        <dbReference type="ARBA" id="ARBA00004202"/>
    </source>
</evidence>
<dbReference type="InterPro" id="IPR050095">
    <property type="entry name" value="ECF_ABC_transporter_ATP-bd"/>
</dbReference>
<evidence type="ECO:0000259" key="10">
    <source>
        <dbReference type="PROSITE" id="PS50893"/>
    </source>
</evidence>
<accession>Q465M3</accession>
<dbReference type="SMART" id="SM00382">
    <property type="entry name" value="AAA"/>
    <property type="match status" value="2"/>
</dbReference>
<evidence type="ECO:0000256" key="5">
    <source>
        <dbReference type="ARBA" id="ARBA00022741"/>
    </source>
</evidence>
<dbReference type="PANTHER" id="PTHR43553:SF24">
    <property type="entry name" value="ENERGY-COUPLING FACTOR TRANSPORTER ATP-BINDING PROTEIN ECFA1"/>
    <property type="match status" value="1"/>
</dbReference>
<organism evidence="11">
    <name type="scientific">Methanosarcina barkeri (strain Fusaro / DSM 804)</name>
    <dbReference type="NCBI Taxonomy" id="269797"/>
    <lineage>
        <taxon>Archaea</taxon>
        <taxon>Methanobacteriati</taxon>
        <taxon>Methanobacteriota</taxon>
        <taxon>Stenosarchaea group</taxon>
        <taxon>Methanomicrobia</taxon>
        <taxon>Methanosarcinales</taxon>
        <taxon>Methanosarcinaceae</taxon>
        <taxon>Methanosarcina</taxon>
    </lineage>
</organism>
<proteinExistence type="inferred from homology"/>
<protein>
    <submittedName>
        <fullName evidence="11">Cobalt transport ATP-binding protein</fullName>
    </submittedName>
</protein>
<evidence type="ECO:0000256" key="7">
    <source>
        <dbReference type="ARBA" id="ARBA00022967"/>
    </source>
</evidence>
<dbReference type="InterPro" id="IPR015856">
    <property type="entry name" value="ABC_transpr_CbiO/EcfA_su"/>
</dbReference>
<name>Q465M3_METBF</name>
<dbReference type="Gene3D" id="3.40.50.300">
    <property type="entry name" value="P-loop containing nucleotide triphosphate hydrolases"/>
    <property type="match status" value="2"/>
</dbReference>
<evidence type="ECO:0000256" key="9">
    <source>
        <dbReference type="ARBA" id="ARBA00025157"/>
    </source>
</evidence>
<dbReference type="PANTHER" id="PTHR43553">
    <property type="entry name" value="HEAVY METAL TRANSPORTER"/>
    <property type="match status" value="1"/>
</dbReference>
<sequence>MYNEETDSMDSMLEKVSVARPTVHIKLENLTYSYPHSDSQVLSDINLELKKGEFVLLVGPSGCGKSTLVRCLNRLIPEISGGSFSGRVLLQGKDLKNEKIKKLALEVGMVFQNPETQLFRMTVAEDISFGPENLGLPIIEVLSRVEKALKAVRLEKLRDHFIFTLSGGEKQRTAIGGNLAMEPEILVLDEPTSDLDPAGTQEVLELLNKLNEEKQTTLILIEHKLDSVFEMADRMLVMEEGRLIFDGKPFEILCRKEVTLKKLGIYPPQLTEIAHLLGMDYEASIVPSYENVMKRLAELLQVPATRQLENHRWQKPETSISILSSEEYLPFVRIENLYYRLEDGSEILKNINLDIKSGEFLALLGHNGAGKTTLAGHLIGFYRPSFGRILLNGKDIEGYSTAQLSKKVGYLFQNPDSQIFMDSVTKEVRFGLENVGIPKEEIDKLVNESLETMELSAYKDRHPHSLSRGQRQRLAVASILALEPDLLVLDEPTTGQDRGHIAKFLDKIKELNKLGKTVILITHDMELVAEYAERVVVMKQGKILLDGPTANVFSNTEKLNEAGIIPPLLSRLCSDLRKQGINIPLLLTVSELKCFLQDHCPELRD</sequence>
<dbReference type="InterPro" id="IPR003593">
    <property type="entry name" value="AAA+_ATPase"/>
</dbReference>
<comment type="function">
    <text evidence="9">Probably part of an ABC transporter complex. Responsible for energy coupling to the transport system.</text>
</comment>
<evidence type="ECO:0000256" key="4">
    <source>
        <dbReference type="ARBA" id="ARBA00022475"/>
    </source>
</evidence>
<dbReference type="PaxDb" id="269797-Mbar_A3550"/>
<keyword evidence="4" id="KW-1003">Cell membrane</keyword>
<reference evidence="11" key="1">
    <citation type="submission" date="2006-06" db="EMBL/GenBank/DDBJ databases">
        <title>Complete sequence of chromosome 1 of Methanosarcina barkeri str. fusaro.</title>
        <authorList>
            <person name="Copeland A."/>
            <person name="Lucas S."/>
            <person name="Lapidus A."/>
            <person name="Barry K."/>
            <person name="Detter J.C."/>
            <person name="Glavina T."/>
            <person name="Hammon N."/>
            <person name="Israni S."/>
            <person name="Pitluck S."/>
            <person name="Goodwin L.A."/>
            <person name="Saunders E.H."/>
            <person name="Schmutz J."/>
            <person name="Larimer F."/>
            <person name="Land M."/>
            <person name="Anderson I."/>
            <person name="Richardson P."/>
        </authorList>
    </citation>
    <scope>NUCLEOTIDE SEQUENCE</scope>
    <source>
        <strain evidence="11">Fusaro</strain>
    </source>
</reference>
<dbReference type="CDD" id="cd03225">
    <property type="entry name" value="ABC_cobalt_CbiO_domain1"/>
    <property type="match status" value="2"/>
</dbReference>
<comment type="similarity">
    <text evidence="2">Belongs to the ABC transporter superfamily.</text>
</comment>
<dbReference type="GO" id="GO:0005524">
    <property type="term" value="F:ATP binding"/>
    <property type="evidence" value="ECO:0007669"/>
    <property type="project" value="UniProtKB-KW"/>
</dbReference>
<keyword evidence="7" id="KW-1278">Translocase</keyword>
<dbReference type="Pfam" id="PF00005">
    <property type="entry name" value="ABC_tran"/>
    <property type="match status" value="2"/>
</dbReference>
<dbReference type="PROSITE" id="PS50893">
    <property type="entry name" value="ABC_TRANSPORTER_2"/>
    <property type="match status" value="2"/>
</dbReference>